<proteinExistence type="predicted"/>
<dbReference type="PANTHER" id="PTHR43004">
    <property type="entry name" value="TRK SYSTEM POTASSIUM UPTAKE PROTEIN"/>
    <property type="match status" value="1"/>
</dbReference>
<dbReference type="InterPro" id="IPR002938">
    <property type="entry name" value="FAD-bd"/>
</dbReference>
<evidence type="ECO:0000313" key="6">
    <source>
        <dbReference type="Proteomes" id="UP000192656"/>
    </source>
</evidence>
<dbReference type="PRINTS" id="PR00420">
    <property type="entry name" value="RNGMNOXGNASE"/>
</dbReference>
<feature type="domain" description="FAD-binding" evidence="4">
    <location>
        <begin position="7"/>
        <end position="192"/>
    </location>
</feature>
<dbReference type="Pfam" id="PF01494">
    <property type="entry name" value="FAD_binding_3"/>
    <property type="match status" value="2"/>
</dbReference>
<comment type="cofactor">
    <cofactor evidence="1">
        <name>FAD</name>
        <dbReference type="ChEBI" id="CHEBI:57692"/>
    </cofactor>
</comment>
<reference evidence="5 6" key="1">
    <citation type="submission" date="2017-04" db="EMBL/GenBank/DDBJ databases">
        <authorList>
            <person name="Afonso C.L."/>
            <person name="Miller P.J."/>
            <person name="Scott M.A."/>
            <person name="Spackman E."/>
            <person name="Goraichik I."/>
            <person name="Dimitrov K.M."/>
            <person name="Suarez D.L."/>
            <person name="Swayne D.E."/>
        </authorList>
    </citation>
    <scope>NUCLEOTIDE SEQUENCE [LARGE SCALE GENOMIC DNA]</scope>
    <source>
        <strain evidence="5 6">CGMCC 1.10972</strain>
    </source>
</reference>
<dbReference type="PANTHER" id="PTHR43004:SF19">
    <property type="entry name" value="BINDING MONOOXYGENASE, PUTATIVE (JCVI)-RELATED"/>
    <property type="match status" value="1"/>
</dbReference>
<evidence type="ECO:0000256" key="1">
    <source>
        <dbReference type="ARBA" id="ARBA00001974"/>
    </source>
</evidence>
<dbReference type="RefSeq" id="WP_084409302.1">
    <property type="nucleotide sequence ID" value="NZ_FWXR01000004.1"/>
</dbReference>
<feature type="domain" description="FAD-binding" evidence="4">
    <location>
        <begin position="236"/>
        <end position="296"/>
    </location>
</feature>
<dbReference type="STRING" id="937218.SAMN06297251_104179"/>
<name>A0A1W2AHE6_9HYPH</name>
<organism evidence="5 6">
    <name type="scientific">Fulvimarina manganoxydans</name>
    <dbReference type="NCBI Taxonomy" id="937218"/>
    <lineage>
        <taxon>Bacteria</taxon>
        <taxon>Pseudomonadati</taxon>
        <taxon>Pseudomonadota</taxon>
        <taxon>Alphaproteobacteria</taxon>
        <taxon>Hyphomicrobiales</taxon>
        <taxon>Aurantimonadaceae</taxon>
        <taxon>Fulvimarina</taxon>
    </lineage>
</organism>
<evidence type="ECO:0000313" key="5">
    <source>
        <dbReference type="EMBL" id="SMC60116.1"/>
    </source>
</evidence>
<keyword evidence="6" id="KW-1185">Reference proteome</keyword>
<dbReference type="GO" id="GO:0071949">
    <property type="term" value="F:FAD binding"/>
    <property type="evidence" value="ECO:0007669"/>
    <property type="project" value="InterPro"/>
</dbReference>
<evidence type="ECO:0000256" key="3">
    <source>
        <dbReference type="ARBA" id="ARBA00022827"/>
    </source>
</evidence>
<dbReference type="GO" id="GO:0016709">
    <property type="term" value="F:oxidoreductase activity, acting on paired donors, with incorporation or reduction of molecular oxygen, NAD(P)H as one donor, and incorporation of one atom of oxygen"/>
    <property type="evidence" value="ECO:0007669"/>
    <property type="project" value="UniProtKB-ARBA"/>
</dbReference>
<dbReference type="InterPro" id="IPR050641">
    <property type="entry name" value="RIFMO-like"/>
</dbReference>
<accession>A0A1W2AHE6</accession>
<dbReference type="Gene3D" id="3.50.50.60">
    <property type="entry name" value="FAD/NAD(P)-binding domain"/>
    <property type="match status" value="2"/>
</dbReference>
<sequence>MTPQDGPVVIAGAGPVGLTLAVELHRRGLPFRIVDRGKGPTPPEESRALAILPTTLAVLKSSGVADRLLADGHPIRQMEMRFGPGRSVRLPLSDAPTDTPFILSLPQGRTERHLLALLEERGVAIEWGVAVEDVSQTHRPKVRLSSGDMIDAHALAGCDGVRSTVREALGIPWSGEGYPGDFSLADVTLDPRPDPSTGIVDLGTDGGARALLPFGDGRARLIGMVTNPDDLVAHLEGVTDVGWTSRFHVAFRHAERMARGMVFLAGDAAHVHSPVGGRGMNLGIWDAAWLAFLLSEGRASEYEMRRLPSVRAILDQTRAMTDFVSGPPGWARTLLRYGLPLALHLPPVRRGLAARILALDLPKPEWLDR</sequence>
<dbReference type="SUPFAM" id="SSF51905">
    <property type="entry name" value="FAD/NAD(P)-binding domain"/>
    <property type="match status" value="1"/>
</dbReference>
<keyword evidence="3" id="KW-0274">FAD</keyword>
<dbReference type="EMBL" id="FWXR01000004">
    <property type="protein sequence ID" value="SMC60116.1"/>
    <property type="molecule type" value="Genomic_DNA"/>
</dbReference>
<evidence type="ECO:0000259" key="4">
    <source>
        <dbReference type="Pfam" id="PF01494"/>
    </source>
</evidence>
<evidence type="ECO:0000256" key="2">
    <source>
        <dbReference type="ARBA" id="ARBA00022630"/>
    </source>
</evidence>
<dbReference type="InterPro" id="IPR036188">
    <property type="entry name" value="FAD/NAD-bd_sf"/>
</dbReference>
<gene>
    <name evidence="5" type="ORF">SAMN06297251_104179</name>
</gene>
<dbReference type="AlphaFoldDB" id="A0A1W2AHE6"/>
<dbReference type="Proteomes" id="UP000192656">
    <property type="component" value="Unassembled WGS sequence"/>
</dbReference>
<protein>
    <submittedName>
        <fullName evidence="5">2-polyprenyl-6-methoxyphenol hydroxylase</fullName>
    </submittedName>
</protein>
<keyword evidence="2" id="KW-0285">Flavoprotein</keyword>